<reference evidence="1" key="3">
    <citation type="submission" date="2015-02" db="UniProtKB">
        <authorList>
            <consortium name="EnsemblProtists"/>
        </authorList>
    </citation>
    <scope>IDENTIFICATION</scope>
    <source>
        <strain evidence="1">DAOM BR144</strain>
    </source>
</reference>
<organism evidence="1 2">
    <name type="scientific">Globisporangium ultimum (strain ATCC 200006 / CBS 805.95 / DAOM BR144)</name>
    <name type="common">Pythium ultimum</name>
    <dbReference type="NCBI Taxonomy" id="431595"/>
    <lineage>
        <taxon>Eukaryota</taxon>
        <taxon>Sar</taxon>
        <taxon>Stramenopiles</taxon>
        <taxon>Oomycota</taxon>
        <taxon>Peronosporomycetes</taxon>
        <taxon>Pythiales</taxon>
        <taxon>Pythiaceae</taxon>
        <taxon>Globisporangium</taxon>
    </lineage>
</organism>
<reference evidence="2" key="2">
    <citation type="submission" date="2010-04" db="EMBL/GenBank/DDBJ databases">
        <authorList>
            <person name="Buell R."/>
            <person name="Hamilton J."/>
            <person name="Hostetler J."/>
        </authorList>
    </citation>
    <scope>NUCLEOTIDE SEQUENCE [LARGE SCALE GENOMIC DNA]</scope>
    <source>
        <strain evidence="2">DAOM:BR144</strain>
    </source>
</reference>
<dbReference type="STRING" id="431595.K3WX48"/>
<dbReference type="EMBL" id="GL376622">
    <property type="status" value="NOT_ANNOTATED_CDS"/>
    <property type="molecule type" value="Genomic_DNA"/>
</dbReference>
<proteinExistence type="predicted"/>
<dbReference type="AlphaFoldDB" id="K3WX48"/>
<evidence type="ECO:0000313" key="1">
    <source>
        <dbReference type="EnsemblProtists" id="PYU1_T009546"/>
    </source>
</evidence>
<dbReference type="VEuPathDB" id="FungiDB:PYU1_G009528"/>
<reference evidence="2" key="1">
    <citation type="journal article" date="2010" name="Genome Biol.">
        <title>Genome sequence of the necrotrophic plant pathogen Pythium ultimum reveals original pathogenicity mechanisms and effector repertoire.</title>
        <authorList>
            <person name="Levesque C.A."/>
            <person name="Brouwer H."/>
            <person name="Cano L."/>
            <person name="Hamilton J.P."/>
            <person name="Holt C."/>
            <person name="Huitema E."/>
            <person name="Raffaele S."/>
            <person name="Robideau G.P."/>
            <person name="Thines M."/>
            <person name="Win J."/>
            <person name="Zerillo M.M."/>
            <person name="Beakes G.W."/>
            <person name="Boore J.L."/>
            <person name="Busam D."/>
            <person name="Dumas B."/>
            <person name="Ferriera S."/>
            <person name="Fuerstenberg S.I."/>
            <person name="Gachon C.M."/>
            <person name="Gaulin E."/>
            <person name="Govers F."/>
            <person name="Grenville-Briggs L."/>
            <person name="Horner N."/>
            <person name="Hostetler J."/>
            <person name="Jiang R.H."/>
            <person name="Johnson J."/>
            <person name="Krajaejun T."/>
            <person name="Lin H."/>
            <person name="Meijer H.J."/>
            <person name="Moore B."/>
            <person name="Morris P."/>
            <person name="Phuntmart V."/>
            <person name="Puiu D."/>
            <person name="Shetty J."/>
            <person name="Stajich J.E."/>
            <person name="Tripathy S."/>
            <person name="Wawra S."/>
            <person name="van West P."/>
            <person name="Whitty B.R."/>
            <person name="Coutinho P.M."/>
            <person name="Henrissat B."/>
            <person name="Martin F."/>
            <person name="Thomas P.D."/>
            <person name="Tyler B.M."/>
            <person name="De Vries R.P."/>
            <person name="Kamoun S."/>
            <person name="Yandell M."/>
            <person name="Tisserat N."/>
            <person name="Buell C.R."/>
        </authorList>
    </citation>
    <scope>NUCLEOTIDE SEQUENCE</scope>
    <source>
        <strain evidence="2">DAOM:BR144</strain>
    </source>
</reference>
<dbReference type="EnsemblProtists" id="PYU1_T009546">
    <property type="protein sequence ID" value="PYU1_T009546"/>
    <property type="gene ID" value="PYU1_G009528"/>
</dbReference>
<dbReference type="InParanoid" id="K3WX48"/>
<evidence type="ECO:0008006" key="3">
    <source>
        <dbReference type="Google" id="ProtNLM"/>
    </source>
</evidence>
<dbReference type="SUPFAM" id="SSF50729">
    <property type="entry name" value="PH domain-like"/>
    <property type="match status" value="1"/>
</dbReference>
<dbReference type="HOGENOM" id="CLU_1237205_0_0_1"/>
<name>K3WX48_GLOUD</name>
<dbReference type="Gene3D" id="2.30.29.30">
    <property type="entry name" value="Pleckstrin-homology domain (PH domain)/Phosphotyrosine-binding domain (PTB)"/>
    <property type="match status" value="1"/>
</dbReference>
<dbReference type="eggNOG" id="KOG4270">
    <property type="taxonomic scope" value="Eukaryota"/>
</dbReference>
<sequence>MSEVVVYTTIAAVYSKNNSSSSSSNVKPQMDEHVMQVSEAGRTSAAVSSASTINIASGGLPQRALRSSPLEPSMKWTPIADGAWAQIHLFLEMESELNSAKKQKKTSKQTKGVLKKFRIVAWILDTGKVIVNDIVRKGCKWEQVSGGNFRKFTGITGQVYGFGFRNALQAAECSHFINQILSNTKAIKRFVKKLFCIQLSTRDYLSLLPDMGLNCMRGNYIQEH</sequence>
<accession>K3WX48</accession>
<dbReference type="InterPro" id="IPR011993">
    <property type="entry name" value="PH-like_dom_sf"/>
</dbReference>
<keyword evidence="2" id="KW-1185">Reference proteome</keyword>
<evidence type="ECO:0000313" key="2">
    <source>
        <dbReference type="Proteomes" id="UP000019132"/>
    </source>
</evidence>
<protein>
    <recommendedName>
        <fullName evidence="3">WH1 domain-containing protein</fullName>
    </recommendedName>
</protein>
<dbReference type="Proteomes" id="UP000019132">
    <property type="component" value="Unassembled WGS sequence"/>
</dbReference>